<name>A0A2B4RCG1_STYPI</name>
<dbReference type="Proteomes" id="UP000225706">
    <property type="component" value="Unassembled WGS sequence"/>
</dbReference>
<protein>
    <submittedName>
        <fullName evidence="3">Uncharacterized protein</fullName>
    </submittedName>
</protein>
<feature type="compositionally biased region" description="Basic and acidic residues" evidence="1">
    <location>
        <begin position="161"/>
        <end position="172"/>
    </location>
</feature>
<feature type="transmembrane region" description="Helical" evidence="2">
    <location>
        <begin position="342"/>
        <end position="359"/>
    </location>
</feature>
<sequence length="2532" mass="290125">MLSLSYDYDILSMGLLKYQARNMDVLLTDQPSGCLANLNSSYQKRVVGRSLLNMTQLDSGEPSDRDVVCVAMIEDYSVDFLWSFVDGNVKFQCWEMSKEESTMSYASIQCELDVQDGIWLKIFNGSLNILTLLMMFYCPAFLLFLPDSIFDLQEECKKEALRENEQQSEDIHHRQRSRQRRRYGSIDEALTYIDAENNDSVRLVTLANATQSQEANLQLSEDESNRNVESLLYLDEPNPITISYFLRTYIKECLVLNASVVGPFVAFSVVSLTNIYLCYYNLQMRFRDVKQMISENWQTFDGKRESKAIPEDLFWRICSDASDSNHKVLPVRPEAYRMLRNMAIILIFLFLVFCSIFLVNDAYSFSSFTSSMAVFLSGAIPGLFFKGLTNEKRFTGDTRIIDKEVTYERPLLSFSEKPAGFFPELETLTKHIFTKLTKQISRTPTQQNLKPLKKLFPSTTEPFTSRKEKKEKCHLSTRIVVMLLELVQILQEGKLIFPVSDSQKKTNWGDLLQLTKEGDVAFILRLASEDPLYTPLPGTISPLWYMVNVLRELKRKGEQVDLGYEEERLDVFFRHMYDVFREGYEMTATSLKIFSWKKVNDTDLADVYKIFFLRKCEEPTQFPTHSVQCFQSVGELLHKFPDGCLVARILQFWIDTFPNDLEKAELMKLLDLFTGLFIKQSAESVNGLKEKADRLLHYIMKIIKASLIVSWPKAPEFLEVFKRSAYSFLDWISQQVDLSEYAKENTIALFVRCFDRMERCEPFSCQLIKSLCLCKGLSLEYRETFLEEIINFSTHLDENEKDLILAFVSKVSTSSQTLDSNQEVFSELSETLNRLIFKNKRLTKQTRSKTFQLIMNLAKAPLLSVKTDNVVRLIRHSRNLPDGLSCCEDVLRLATSVAAIVKERAEEYFEILFSAVFETLNGSKPLCEVFSIQHQNMTKLHIDEGFSIDVMIIWNVAVAGLLALGIFDKMVDLPCCLPVFARARGFNSPFEALLLYFELRRVFSGVILLLRDFAKRGSREPLPKSPVGNFVDSLKIIVQSDISTPEAKLRLIQKLYLLVQGKPRLLIGNVLHCALMNVIPLCSGTCRSDQKKDLDFDHIATIIERPGMVELLGNIPSTPSKSMCSILCQTISKRLSTQDVSKIYDCFASFRHARKVFLEHMLTLLESTIKVSSSGTVVVRLLKEAKELLCQFDPKLMPLAISIFSYLVENNVTPKERAAFFAVVFPGWQTTCDSGVCVRYEIPHILWKTYESTRNGKGTSEVMDNIQELIERVKDLETRVVKEALGNPATFNRGSIVRCDLERLALHSPLSCEDVALCFHLSCCYPSVHRLTCFNPYAGSGSQMQDDRLIPKPTQRNESKSRDDISSRKQFSNATHHSFEQASMASKTLASLLTPGTIAEKMMVQLRRLRGDDINLHDTTVKLWNSLFANEGLACPIEACKPSDDSSACDNVVRLFLSCLEKAPYFEVVPTWFDNDIRKGLSQHHVLQCAEVVYESCGWKAQNLDKEGHFKIQEAIALLLQEILRSSTLFPRMPPFLNATSCFCDLRPQLESLLCILQNCLPFQITFDLLKLAMVDFQAATTIATIASYWPCKNEAAKLLEEVKRRFEKEGERIHPLCKDFVWSMLEAGGRVYKDSSQVLIDKLEWLNDFHGLDVLNYGLDRLPNWRRLMTADGVPAHVIDNWCVFFLFTPRENISLRDVDAVLDISPTSLQLVANASESIKRCLFSENVFQGTHSQEEISSNSLIKECLRLARFLSELIHILKVRVPEKTAIDDIVEEIVVQACNRLCMSHMEKIKKEKDKVMNAKDETEETEDKKQKEEKKTKKTENKSKKGGNVSTKKKEQTKTIVGNSKMKEDKFKEIEARTADTVENDGEEMRDKRKKTEDEKDETDYEPKIAKDKIKSNNPYRILHRTLKALFNEMFAKQSTITDNQSSLQNCGEGAMDFVLKGSTLPQHHLPSEVYESMLVLMRRWLSGIANKPSLASNAMKIVQSLLSFSCEKDHSQIEKLQDEIRLQILSFPRNQLLLSQLQAAGYNQGNSVNSQDLWASPSLELSCFFSKCEFQSDKRYETKLTDVLRLHWMQWKDLLFKQNIHSVTIDDHEVPVKDLFETHASRVEMEKQVAAARKKVGQIESENVSRHVSQLVREEQKHRDRVTKLYKKKEAKPCSCKGTCSKGETRTNQGCPCKTQGLECGPACTCGSADKPCKNKVEKEKKTKLVAVWENRFLENIKLCSELIPGCYAPNGFHSEKPVICALSVDNRILTVFKEEKGRREEIENVEVKLFDAGLYVYGLHTSGHYYVTDELWAAFYKMLLQKRLVPGIVLSNESPGFHWIKKYVQPVKVHPCFWKWHLNCGIVPPEEDYLDYRPIEAALCPWLHGLSEFLTLTRINVARFRFKYLMDAKVVEGKEQQAREVAGKFNAIPQLKQKLHSLHNDAILIGKLASKLEFAVKKTITQIVMGEWPTTETVKKHIDMRRFAFIKCEQCKLKIQNCKCIIYQEEYATIVLRVCESVQETLLVLLFYVFLVNLFALD</sequence>
<feature type="compositionally biased region" description="Basic and acidic residues" evidence="1">
    <location>
        <begin position="1345"/>
        <end position="1367"/>
    </location>
</feature>
<evidence type="ECO:0000313" key="4">
    <source>
        <dbReference type="Proteomes" id="UP000225706"/>
    </source>
</evidence>
<keyword evidence="2" id="KW-1133">Transmembrane helix</keyword>
<dbReference type="EMBL" id="LSMT01000844">
    <property type="protein sequence ID" value="PFX14068.1"/>
    <property type="molecule type" value="Genomic_DNA"/>
</dbReference>
<organism evidence="3 4">
    <name type="scientific">Stylophora pistillata</name>
    <name type="common">Smooth cauliflower coral</name>
    <dbReference type="NCBI Taxonomy" id="50429"/>
    <lineage>
        <taxon>Eukaryota</taxon>
        <taxon>Metazoa</taxon>
        <taxon>Cnidaria</taxon>
        <taxon>Anthozoa</taxon>
        <taxon>Hexacorallia</taxon>
        <taxon>Scleractinia</taxon>
        <taxon>Astrocoeniina</taxon>
        <taxon>Pocilloporidae</taxon>
        <taxon>Stylophora</taxon>
    </lineage>
</organism>
<feature type="region of interest" description="Disordered" evidence="1">
    <location>
        <begin position="1800"/>
        <end position="1893"/>
    </location>
</feature>
<feature type="transmembrane region" description="Helical" evidence="2">
    <location>
        <begin position="264"/>
        <end position="282"/>
    </location>
</feature>
<feature type="transmembrane region" description="Helical" evidence="2">
    <location>
        <begin position="127"/>
        <end position="145"/>
    </location>
</feature>
<feature type="region of interest" description="Disordered" evidence="1">
    <location>
        <begin position="161"/>
        <end position="180"/>
    </location>
</feature>
<dbReference type="OrthoDB" id="5973445at2759"/>
<evidence type="ECO:0000256" key="1">
    <source>
        <dbReference type="SAM" id="MobiDB-lite"/>
    </source>
</evidence>
<keyword evidence="2" id="KW-0812">Transmembrane</keyword>
<feature type="compositionally biased region" description="Basic and acidic residues" evidence="1">
    <location>
        <begin position="1800"/>
        <end position="1831"/>
    </location>
</feature>
<feature type="region of interest" description="Disordered" evidence="1">
    <location>
        <begin position="1341"/>
        <end position="1368"/>
    </location>
</feature>
<evidence type="ECO:0000256" key="2">
    <source>
        <dbReference type="SAM" id="Phobius"/>
    </source>
</evidence>
<proteinExistence type="predicted"/>
<keyword evidence="2" id="KW-0472">Membrane</keyword>
<evidence type="ECO:0000313" key="3">
    <source>
        <dbReference type="EMBL" id="PFX14068.1"/>
    </source>
</evidence>
<reference evidence="4" key="1">
    <citation type="journal article" date="2017" name="bioRxiv">
        <title>Comparative analysis of the genomes of Stylophora pistillata and Acropora digitifera provides evidence for extensive differences between species of corals.</title>
        <authorList>
            <person name="Voolstra C.R."/>
            <person name="Li Y."/>
            <person name="Liew Y.J."/>
            <person name="Baumgarten S."/>
            <person name="Zoccola D."/>
            <person name="Flot J.-F."/>
            <person name="Tambutte S."/>
            <person name="Allemand D."/>
            <person name="Aranda M."/>
        </authorList>
    </citation>
    <scope>NUCLEOTIDE SEQUENCE [LARGE SCALE GENOMIC DNA]</scope>
</reference>
<comment type="caution">
    <text evidence="3">The sequence shown here is derived from an EMBL/GenBank/DDBJ whole genome shotgun (WGS) entry which is preliminary data.</text>
</comment>
<feature type="compositionally biased region" description="Basic and acidic residues" evidence="1">
    <location>
        <begin position="1875"/>
        <end position="1886"/>
    </location>
</feature>
<accession>A0A2B4RCG1</accession>
<feature type="compositionally biased region" description="Basic and acidic residues" evidence="1">
    <location>
        <begin position="1853"/>
        <end position="1868"/>
    </location>
</feature>
<gene>
    <name evidence="3" type="ORF">AWC38_SpisGene21802</name>
</gene>
<keyword evidence="4" id="KW-1185">Reference proteome</keyword>